<dbReference type="Proteomes" id="UP001176941">
    <property type="component" value="Chromosome 20"/>
</dbReference>
<evidence type="ECO:0000313" key="2">
    <source>
        <dbReference type="EMBL" id="CAI9162313.1"/>
    </source>
</evidence>
<feature type="region of interest" description="Disordered" evidence="1">
    <location>
        <begin position="14"/>
        <end position="39"/>
    </location>
</feature>
<proteinExistence type="predicted"/>
<gene>
    <name evidence="2" type="ORF">MRATA1EN1_LOCUS11275</name>
</gene>
<evidence type="ECO:0000256" key="1">
    <source>
        <dbReference type="SAM" id="MobiDB-lite"/>
    </source>
</evidence>
<accession>A0ABN8YLN9</accession>
<keyword evidence="3" id="KW-1185">Reference proteome</keyword>
<feature type="compositionally biased region" description="Basic and acidic residues" evidence="1">
    <location>
        <begin position="15"/>
        <end position="33"/>
    </location>
</feature>
<sequence length="195" mass="20938">MKAITVIQYLEPPCESDKNEDRHFGEKDPEAQKLSKGPVRLNLKDPCKAPRRLVGWTQLKIPDVSQCPGAEAPSPSIVWEPVCGESLTPRASCSLARCSPAGIRRAALLCPRWVLQPRPGISQPRRAPLPPLCPALMVLLQLPPPGPCVSGFRRPHGPRPRLAPVGSPHAAVHLLALAHACPSAGTLVSYSSLTS</sequence>
<organism evidence="2 3">
    <name type="scientific">Rangifer tarandus platyrhynchus</name>
    <name type="common">Svalbard reindeer</name>
    <dbReference type="NCBI Taxonomy" id="3082113"/>
    <lineage>
        <taxon>Eukaryota</taxon>
        <taxon>Metazoa</taxon>
        <taxon>Chordata</taxon>
        <taxon>Craniata</taxon>
        <taxon>Vertebrata</taxon>
        <taxon>Euteleostomi</taxon>
        <taxon>Mammalia</taxon>
        <taxon>Eutheria</taxon>
        <taxon>Laurasiatheria</taxon>
        <taxon>Artiodactyla</taxon>
        <taxon>Ruminantia</taxon>
        <taxon>Pecora</taxon>
        <taxon>Cervidae</taxon>
        <taxon>Odocoileinae</taxon>
        <taxon>Rangifer</taxon>
    </lineage>
</organism>
<protein>
    <submittedName>
        <fullName evidence="2">Uncharacterized protein</fullName>
    </submittedName>
</protein>
<name>A0ABN8YLN9_RANTA</name>
<reference evidence="2" key="1">
    <citation type="submission" date="2023-04" db="EMBL/GenBank/DDBJ databases">
        <authorList>
            <consortium name="ELIXIR-Norway"/>
        </authorList>
    </citation>
    <scope>NUCLEOTIDE SEQUENCE [LARGE SCALE GENOMIC DNA]</scope>
</reference>
<evidence type="ECO:0000313" key="3">
    <source>
        <dbReference type="Proteomes" id="UP001176941"/>
    </source>
</evidence>
<dbReference type="EMBL" id="OX459956">
    <property type="protein sequence ID" value="CAI9162313.1"/>
    <property type="molecule type" value="Genomic_DNA"/>
</dbReference>